<dbReference type="SFLD" id="SFLDS00052">
    <property type="entry name" value="Ferric_Reductase_Domain"/>
    <property type="match status" value="1"/>
</dbReference>
<evidence type="ECO:0000259" key="12">
    <source>
        <dbReference type="Pfam" id="PF08022"/>
    </source>
</evidence>
<proteinExistence type="predicted"/>
<evidence type="ECO:0000313" key="15">
    <source>
        <dbReference type="Proteomes" id="UP000242525"/>
    </source>
</evidence>
<evidence type="ECO:0000313" key="14">
    <source>
        <dbReference type="EMBL" id="CDO54543.1"/>
    </source>
</evidence>
<feature type="transmembrane region" description="Helical" evidence="10">
    <location>
        <begin position="139"/>
        <end position="162"/>
    </location>
</feature>
<dbReference type="Pfam" id="PF08030">
    <property type="entry name" value="NAD_binding_6"/>
    <property type="match status" value="1"/>
</dbReference>
<dbReference type="PANTHER" id="PTHR11972:SF178">
    <property type="entry name" value="FERRIC REDUCTASE TRANSMEMBRANE COMPONENT 8-RELATED"/>
    <property type="match status" value="1"/>
</dbReference>
<dbReference type="Pfam" id="PF01794">
    <property type="entry name" value="Ferric_reduct"/>
    <property type="match status" value="1"/>
</dbReference>
<organism evidence="14 15">
    <name type="scientific">Geotrichum candidum</name>
    <name type="common">Oospora lactis</name>
    <name type="synonym">Dipodascus geotrichum</name>
    <dbReference type="NCBI Taxonomy" id="1173061"/>
    <lineage>
        <taxon>Eukaryota</taxon>
        <taxon>Fungi</taxon>
        <taxon>Dikarya</taxon>
        <taxon>Ascomycota</taxon>
        <taxon>Saccharomycotina</taxon>
        <taxon>Dipodascomycetes</taxon>
        <taxon>Dipodascales</taxon>
        <taxon>Dipodascaceae</taxon>
        <taxon>Geotrichum</taxon>
    </lineage>
</organism>
<evidence type="ECO:0000256" key="3">
    <source>
        <dbReference type="ARBA" id="ARBA00022692"/>
    </source>
</evidence>
<sequence>MAWHTIPKPTLAQKILRSQVTNKYGDITFYSSIAFLIIVTLSYILSPRLSIDHKSWLPLRYTTKRPSRPPRLPLIPTLLICSVGIAYLIFAETQQEFVFLAKRLGRVPVALYPIVYFLSMRPSPLPQTFYLQLIPLHKWLSRIIVVILFAHVVVYVAVYIHLNKLKKLTEWGNISGIFAYMLLLLLGASSLKWFRRSCYNIFYAIHYFTSVITLPMIFYHSKTTHWYMVLCGLLLGLQAVYRIAVSKHIKLPVQYVSPSLYFISIPKKDLPRSLQNYYEPGSHLRISNPLYYPSTWFQSSHPYTIASLPSDENLTLVVRKTRYGIKLRKLYAVTGPYGSIPRPFFQDVTRGLVKRVLFVAGGSGIAFTAPIMRHLRAHGIPVKLIWAIRDINEVTILNTLGLSEAALVDNQVEVYVTRSGHYGKPLWYVPNDDDNLDIDIDEDCCGGGDASQTSPLLRTSTNDKRILPYSVESSFYSRIIFNSRPVLNLRIKSWLHGVPVDGDACCCLDRLMMFGPMDTAGQWVLASGTETLIRETETWANKNEFAFFKDEFSL</sequence>
<keyword evidence="9 10" id="KW-0472">Membrane</keyword>
<dbReference type="Pfam" id="PF08022">
    <property type="entry name" value="FAD_binding_8"/>
    <property type="match status" value="1"/>
</dbReference>
<dbReference type="PANTHER" id="PTHR11972">
    <property type="entry name" value="NADPH OXIDASE"/>
    <property type="match status" value="1"/>
</dbReference>
<evidence type="ECO:0000256" key="1">
    <source>
        <dbReference type="ARBA" id="ARBA00004141"/>
    </source>
</evidence>
<dbReference type="GO" id="GO:0000293">
    <property type="term" value="F:ferric-chelate reductase activity"/>
    <property type="evidence" value="ECO:0007669"/>
    <property type="project" value="TreeGrafter"/>
</dbReference>
<dbReference type="InterPro" id="IPR013121">
    <property type="entry name" value="Fe_red_NAD-bd_6"/>
</dbReference>
<keyword evidence="5" id="KW-0249">Electron transport</keyword>
<keyword evidence="15" id="KW-1185">Reference proteome</keyword>
<evidence type="ECO:0000259" key="13">
    <source>
        <dbReference type="Pfam" id="PF08030"/>
    </source>
</evidence>
<evidence type="ECO:0000256" key="9">
    <source>
        <dbReference type="ARBA" id="ARBA00023136"/>
    </source>
</evidence>
<dbReference type="GO" id="GO:0033215">
    <property type="term" value="P:reductive iron assimilation"/>
    <property type="evidence" value="ECO:0007669"/>
    <property type="project" value="TreeGrafter"/>
</dbReference>
<evidence type="ECO:0000256" key="4">
    <source>
        <dbReference type="ARBA" id="ARBA00022827"/>
    </source>
</evidence>
<evidence type="ECO:0000259" key="11">
    <source>
        <dbReference type="Pfam" id="PF01794"/>
    </source>
</evidence>
<feature type="domain" description="FAD-binding 8" evidence="12">
    <location>
        <begin position="260"/>
        <end position="321"/>
    </location>
</feature>
<evidence type="ECO:0000256" key="6">
    <source>
        <dbReference type="ARBA" id="ARBA00022989"/>
    </source>
</evidence>
<comment type="subcellular location">
    <subcellularLocation>
        <location evidence="1">Membrane</location>
        <topology evidence="1">Multi-pass membrane protein</topology>
    </subcellularLocation>
</comment>
<dbReference type="CDD" id="cd06186">
    <property type="entry name" value="NOX_Duox_like_FAD_NADP"/>
    <property type="match status" value="1"/>
</dbReference>
<feature type="transmembrane region" description="Helical" evidence="10">
    <location>
        <begin position="27"/>
        <end position="51"/>
    </location>
</feature>
<evidence type="ECO:0000256" key="5">
    <source>
        <dbReference type="ARBA" id="ARBA00022982"/>
    </source>
</evidence>
<dbReference type="InterPro" id="IPR013130">
    <property type="entry name" value="Fe3_Rdtase_TM_dom"/>
</dbReference>
<dbReference type="SFLD" id="SFLDF00463">
    <property type="entry name" value="AIM14"/>
    <property type="match status" value="1"/>
</dbReference>
<gene>
    <name evidence="14" type="ORF">BN980_GECA08s00802g</name>
</gene>
<keyword evidence="7" id="KW-0560">Oxidoreductase</keyword>
<dbReference type="GO" id="GO:0005886">
    <property type="term" value="C:plasma membrane"/>
    <property type="evidence" value="ECO:0007669"/>
    <property type="project" value="TreeGrafter"/>
</dbReference>
<dbReference type="SFLD" id="SFLDG01168">
    <property type="entry name" value="Ferric_reductase_subgroup_(FRE"/>
    <property type="match status" value="1"/>
</dbReference>
<dbReference type="AlphaFoldDB" id="A0A0J9XCH2"/>
<accession>A0A0J9XCH2</accession>
<evidence type="ECO:0000256" key="8">
    <source>
        <dbReference type="ARBA" id="ARBA00023065"/>
    </source>
</evidence>
<feature type="transmembrane region" description="Helical" evidence="10">
    <location>
        <begin position="225"/>
        <end position="244"/>
    </location>
</feature>
<evidence type="ECO:0000256" key="2">
    <source>
        <dbReference type="ARBA" id="ARBA00022630"/>
    </source>
</evidence>
<keyword evidence="8" id="KW-0406">Ion transport</keyword>
<dbReference type="InterPro" id="IPR050369">
    <property type="entry name" value="RBOH/FRE"/>
</dbReference>
<evidence type="ECO:0000256" key="10">
    <source>
        <dbReference type="SAM" id="Phobius"/>
    </source>
</evidence>
<feature type="transmembrane region" description="Helical" evidence="10">
    <location>
        <begin position="201"/>
        <end position="219"/>
    </location>
</feature>
<feature type="domain" description="Ferric oxidoreductase" evidence="11">
    <location>
        <begin position="104"/>
        <end position="214"/>
    </location>
</feature>
<dbReference type="Gene3D" id="3.40.50.80">
    <property type="entry name" value="Nucleotide-binding domain of ferredoxin-NADP reductase (FNR) module"/>
    <property type="match status" value="1"/>
</dbReference>
<keyword evidence="8" id="KW-0813">Transport</keyword>
<keyword evidence="2" id="KW-0285">Flavoprotein</keyword>
<keyword evidence="4" id="KW-0274">FAD</keyword>
<comment type="caution">
    <text evidence="14">The sequence shown here is derived from an EMBL/GenBank/DDBJ whole genome shotgun (WGS) entry which is preliminary data.</text>
</comment>
<evidence type="ECO:0000256" key="7">
    <source>
        <dbReference type="ARBA" id="ARBA00023002"/>
    </source>
</evidence>
<reference evidence="14" key="1">
    <citation type="submission" date="2014-03" db="EMBL/GenBank/DDBJ databases">
        <authorList>
            <person name="Casaregola S."/>
        </authorList>
    </citation>
    <scope>NUCLEOTIDE SEQUENCE [LARGE SCALE GENOMIC DNA]</scope>
    <source>
        <strain evidence="14">CLIB 918</strain>
    </source>
</reference>
<protein>
    <submittedName>
        <fullName evidence="14">Similar to Saccharomyces cerevisiae YLR047C FRE8 Protein with sequence similarity to iron/copper reductases</fullName>
    </submittedName>
</protein>
<dbReference type="OrthoDB" id="10006946at2759"/>
<dbReference type="Proteomes" id="UP000242525">
    <property type="component" value="Unassembled WGS sequence"/>
</dbReference>
<keyword evidence="6 10" id="KW-1133">Transmembrane helix</keyword>
<feature type="transmembrane region" description="Helical" evidence="10">
    <location>
        <begin position="72"/>
        <end position="91"/>
    </location>
</feature>
<keyword evidence="3 10" id="KW-0812">Transmembrane</keyword>
<feature type="transmembrane region" description="Helical" evidence="10">
    <location>
        <begin position="174"/>
        <end position="194"/>
    </location>
</feature>
<dbReference type="SUPFAM" id="SSF52343">
    <property type="entry name" value="Ferredoxin reductase-like, C-terminal NADP-linked domain"/>
    <property type="match status" value="1"/>
</dbReference>
<name>A0A0J9XCH2_GEOCN</name>
<dbReference type="EMBL" id="CCBN010000008">
    <property type="protein sequence ID" value="CDO54543.1"/>
    <property type="molecule type" value="Genomic_DNA"/>
</dbReference>
<dbReference type="STRING" id="1173061.A0A0J9XCH2"/>
<dbReference type="InterPro" id="IPR039261">
    <property type="entry name" value="FNR_nucleotide-bd"/>
</dbReference>
<feature type="domain" description="Ferric reductase NAD binding" evidence="13">
    <location>
        <begin position="355"/>
        <end position="420"/>
    </location>
</feature>
<dbReference type="InterPro" id="IPR013112">
    <property type="entry name" value="FAD-bd_8"/>
</dbReference>